<evidence type="ECO:0008006" key="3">
    <source>
        <dbReference type="Google" id="ProtNLM"/>
    </source>
</evidence>
<reference evidence="1" key="1">
    <citation type="submission" date="2020-07" db="EMBL/GenBank/DDBJ databases">
        <title>Huge and variable diversity of episymbiotic CPR bacteria and DPANN archaea in groundwater ecosystems.</title>
        <authorList>
            <person name="He C.Y."/>
            <person name="Keren R."/>
            <person name="Whittaker M."/>
            <person name="Farag I.F."/>
            <person name="Doudna J."/>
            <person name="Cate J.H.D."/>
            <person name="Banfield J.F."/>
        </authorList>
    </citation>
    <scope>NUCLEOTIDE SEQUENCE</scope>
    <source>
        <strain evidence="1">NC_groundwater_672_Ag_B-0.1um_62_36</strain>
    </source>
</reference>
<gene>
    <name evidence="1" type="ORF">HYY20_06010</name>
</gene>
<evidence type="ECO:0000313" key="2">
    <source>
        <dbReference type="Proteomes" id="UP000769766"/>
    </source>
</evidence>
<evidence type="ECO:0000313" key="1">
    <source>
        <dbReference type="EMBL" id="MBI2876417.1"/>
    </source>
</evidence>
<proteinExistence type="predicted"/>
<dbReference type="PROSITE" id="PS51257">
    <property type="entry name" value="PROKAR_LIPOPROTEIN"/>
    <property type="match status" value="1"/>
</dbReference>
<dbReference type="EMBL" id="JACPRF010000183">
    <property type="protein sequence ID" value="MBI2876417.1"/>
    <property type="molecule type" value="Genomic_DNA"/>
</dbReference>
<protein>
    <recommendedName>
        <fullName evidence="3">Lipoprotein SmpA/OmlA domain-containing protein</fullName>
    </recommendedName>
</protein>
<accession>A0A932FWK2</accession>
<dbReference type="Proteomes" id="UP000769766">
    <property type="component" value="Unassembled WGS sequence"/>
</dbReference>
<sequence>MGRLQGYAAWKLVLILLAGVLGMGCASQAKTGAFVQVDRLESELRRGVSTKMDVQRVLGAPRGQGSAIFPTDPKLREVWFYQGMKTTVDTDGAGALRLDLQQQILLVFFEREVFDGFMWFWNGGVEEKR</sequence>
<name>A0A932FWK2_UNCTE</name>
<dbReference type="AlphaFoldDB" id="A0A932FWK2"/>
<organism evidence="1 2">
    <name type="scientific">Tectimicrobiota bacterium</name>
    <dbReference type="NCBI Taxonomy" id="2528274"/>
    <lineage>
        <taxon>Bacteria</taxon>
        <taxon>Pseudomonadati</taxon>
        <taxon>Nitrospinota/Tectimicrobiota group</taxon>
        <taxon>Candidatus Tectimicrobiota</taxon>
    </lineage>
</organism>
<comment type="caution">
    <text evidence="1">The sequence shown here is derived from an EMBL/GenBank/DDBJ whole genome shotgun (WGS) entry which is preliminary data.</text>
</comment>